<evidence type="ECO:0000256" key="7">
    <source>
        <dbReference type="RuleBase" id="RU003879"/>
    </source>
</evidence>
<protein>
    <submittedName>
        <fullName evidence="8">Biopolymer transporter ExbD</fullName>
    </submittedName>
</protein>
<keyword evidence="6" id="KW-0472">Membrane</keyword>
<dbReference type="Proteomes" id="UP001239462">
    <property type="component" value="Unassembled WGS sequence"/>
</dbReference>
<evidence type="ECO:0000256" key="6">
    <source>
        <dbReference type="ARBA" id="ARBA00023136"/>
    </source>
</evidence>
<accession>A0ABT7PM93</accession>
<evidence type="ECO:0000256" key="3">
    <source>
        <dbReference type="ARBA" id="ARBA00022475"/>
    </source>
</evidence>
<name>A0ABT7PM93_9BACT</name>
<dbReference type="InterPro" id="IPR003400">
    <property type="entry name" value="ExbD"/>
</dbReference>
<organism evidence="8 9">
    <name type="scientific">Roseiconus lacunae</name>
    <dbReference type="NCBI Taxonomy" id="2605694"/>
    <lineage>
        <taxon>Bacteria</taxon>
        <taxon>Pseudomonadati</taxon>
        <taxon>Planctomycetota</taxon>
        <taxon>Planctomycetia</taxon>
        <taxon>Pirellulales</taxon>
        <taxon>Pirellulaceae</taxon>
        <taxon>Roseiconus</taxon>
    </lineage>
</organism>
<keyword evidence="7" id="KW-0813">Transport</keyword>
<dbReference type="Gene3D" id="3.30.420.270">
    <property type="match status" value="1"/>
</dbReference>
<gene>
    <name evidence="8" type="ORF">QTN89_19465</name>
</gene>
<evidence type="ECO:0000256" key="4">
    <source>
        <dbReference type="ARBA" id="ARBA00022692"/>
    </source>
</evidence>
<dbReference type="EMBL" id="JASZZN010000015">
    <property type="protein sequence ID" value="MDM4017637.1"/>
    <property type="molecule type" value="Genomic_DNA"/>
</dbReference>
<keyword evidence="7" id="KW-0653">Protein transport</keyword>
<comment type="subcellular location">
    <subcellularLocation>
        <location evidence="1">Cell membrane</location>
        <topology evidence="1">Single-pass membrane protein</topology>
    </subcellularLocation>
    <subcellularLocation>
        <location evidence="7">Cell membrane</location>
        <topology evidence="7">Single-pass type II membrane protein</topology>
    </subcellularLocation>
</comment>
<evidence type="ECO:0000313" key="9">
    <source>
        <dbReference type="Proteomes" id="UP001239462"/>
    </source>
</evidence>
<evidence type="ECO:0000313" key="8">
    <source>
        <dbReference type="EMBL" id="MDM4017637.1"/>
    </source>
</evidence>
<keyword evidence="5" id="KW-1133">Transmembrane helix</keyword>
<keyword evidence="9" id="KW-1185">Reference proteome</keyword>
<dbReference type="PANTHER" id="PTHR30558">
    <property type="entry name" value="EXBD MEMBRANE COMPONENT OF PMF-DRIVEN MACROMOLECULE IMPORT SYSTEM"/>
    <property type="match status" value="1"/>
</dbReference>
<dbReference type="Pfam" id="PF02472">
    <property type="entry name" value="ExbD"/>
    <property type="match status" value="1"/>
</dbReference>
<keyword evidence="4 7" id="KW-0812">Transmembrane</keyword>
<evidence type="ECO:0000256" key="1">
    <source>
        <dbReference type="ARBA" id="ARBA00004162"/>
    </source>
</evidence>
<comment type="caution">
    <text evidence="8">The sequence shown here is derived from an EMBL/GenBank/DDBJ whole genome shotgun (WGS) entry which is preliminary data.</text>
</comment>
<evidence type="ECO:0000256" key="2">
    <source>
        <dbReference type="ARBA" id="ARBA00005811"/>
    </source>
</evidence>
<evidence type="ECO:0000256" key="5">
    <source>
        <dbReference type="ARBA" id="ARBA00022989"/>
    </source>
</evidence>
<sequence>MRLPASRATGELEVKMTPMIDVVFLLLIFFVWTSSFETPEFDLPGAIAEKPEGGSAANTDAPPPVEPFDEIIIRLLHRDGLVKIELAGDPVGSFEELRERLTQIIELGVQPPVIIDPEGAVQMEQAVKAYDVARSAGADRVLYATAAR</sequence>
<proteinExistence type="inferred from homology"/>
<reference evidence="8 9" key="1">
    <citation type="submission" date="2023-06" db="EMBL/GenBank/DDBJ databases">
        <title>Roseiconus lacunae JC819 isolated from Gulf of Mannar region, Tamil Nadu.</title>
        <authorList>
            <person name="Pk S."/>
            <person name="Ch S."/>
            <person name="Ch V.R."/>
        </authorList>
    </citation>
    <scope>NUCLEOTIDE SEQUENCE [LARGE SCALE GENOMIC DNA]</scope>
    <source>
        <strain evidence="8 9">JC819</strain>
    </source>
</reference>
<comment type="similarity">
    <text evidence="2 7">Belongs to the ExbD/TolR family.</text>
</comment>
<keyword evidence="3" id="KW-1003">Cell membrane</keyword>
<dbReference type="PANTHER" id="PTHR30558:SF3">
    <property type="entry name" value="BIOPOLYMER TRANSPORT PROTEIN EXBD-RELATED"/>
    <property type="match status" value="1"/>
</dbReference>
<dbReference type="RefSeq" id="WP_149499891.1">
    <property type="nucleotide sequence ID" value="NZ_JAJMQV010000087.1"/>
</dbReference>